<reference evidence="5" key="1">
    <citation type="submission" date="2018-09" db="EMBL/GenBank/DDBJ databases">
        <title>Genome sequencing of strain 2DFWR-13.</title>
        <authorList>
            <person name="Heo J."/>
            <person name="Kim S.-J."/>
            <person name="Kwon S.-W."/>
        </authorList>
    </citation>
    <scope>NUCLEOTIDE SEQUENCE [LARGE SCALE GENOMIC DNA]</scope>
    <source>
        <strain evidence="5">2DFWR-13</strain>
    </source>
</reference>
<feature type="region of interest" description="Disordered" evidence="2">
    <location>
        <begin position="1"/>
        <end position="36"/>
    </location>
</feature>
<keyword evidence="3" id="KW-0812">Transmembrane</keyword>
<feature type="compositionally biased region" description="Polar residues" evidence="2">
    <location>
        <begin position="1"/>
        <end position="11"/>
    </location>
</feature>
<keyword evidence="3" id="KW-1133">Transmembrane helix</keyword>
<evidence type="ECO:0000313" key="4">
    <source>
        <dbReference type="EMBL" id="AYF98844.1"/>
    </source>
</evidence>
<feature type="coiled-coil region" evidence="1">
    <location>
        <begin position="245"/>
        <end position="272"/>
    </location>
</feature>
<feature type="transmembrane region" description="Helical" evidence="3">
    <location>
        <begin position="42"/>
        <end position="61"/>
    </location>
</feature>
<dbReference type="Proteomes" id="UP000278886">
    <property type="component" value="Chromosome"/>
</dbReference>
<dbReference type="RefSeq" id="WP_120763213.1">
    <property type="nucleotide sequence ID" value="NZ_CP032630.1"/>
</dbReference>
<dbReference type="KEGG" id="lyd:D7I47_11665"/>
<evidence type="ECO:0000256" key="3">
    <source>
        <dbReference type="SAM" id="Phobius"/>
    </source>
</evidence>
<evidence type="ECO:0000256" key="1">
    <source>
        <dbReference type="SAM" id="Coils"/>
    </source>
</evidence>
<sequence length="357" mass="39397">MTDELTQQRGTPSADPFPVDGAPESAPHARVRPPRRRRGGRWVGAVVLVLALVGLVLLAPWDPQRRQAYADQFTVWTEPPSAQVEQLAEELQLTEDGRRVFFATRPQVETARDFEEHCPFEAEIVLGCYDSGRIYVYEVSDERLAGTVEATAAHELLHAVYERMSESDARRVDELVAGYVATLPEDDENVTIVAGYPAAQRADEWHSRLGTSYTDLPAELEAHYATVFADRSRVLAFDDGSREALEEYTARIDQLSAELDAASAELAQRASDYDATLATLDADVTAFNARAAAGDFSSQSQFDSERAAIIARQDALEAERLALNADVDAYNAKLAELQSLDSERADLYSQLDSRQAP</sequence>
<keyword evidence="1" id="KW-0175">Coiled coil</keyword>
<keyword evidence="5" id="KW-1185">Reference proteome</keyword>
<dbReference type="EMBL" id="CP032630">
    <property type="protein sequence ID" value="AYF98844.1"/>
    <property type="molecule type" value="Genomic_DNA"/>
</dbReference>
<name>A0A387B577_9MICO</name>
<organism evidence="4 5">
    <name type="scientific">Protaetiibacter intestinalis</name>
    <dbReference type="NCBI Taxonomy" id="2419774"/>
    <lineage>
        <taxon>Bacteria</taxon>
        <taxon>Bacillati</taxon>
        <taxon>Actinomycetota</taxon>
        <taxon>Actinomycetes</taxon>
        <taxon>Micrococcales</taxon>
        <taxon>Microbacteriaceae</taxon>
        <taxon>Protaetiibacter</taxon>
    </lineage>
</organism>
<proteinExistence type="predicted"/>
<dbReference type="OrthoDB" id="9787474at2"/>
<accession>A0A387B577</accession>
<feature type="coiled-coil region" evidence="1">
    <location>
        <begin position="313"/>
        <end position="340"/>
    </location>
</feature>
<dbReference type="AlphaFoldDB" id="A0A387B577"/>
<evidence type="ECO:0000256" key="2">
    <source>
        <dbReference type="SAM" id="MobiDB-lite"/>
    </source>
</evidence>
<protein>
    <submittedName>
        <fullName evidence="4">Uncharacterized protein</fullName>
    </submittedName>
</protein>
<gene>
    <name evidence="4" type="ORF">D7I47_11665</name>
</gene>
<evidence type="ECO:0000313" key="5">
    <source>
        <dbReference type="Proteomes" id="UP000278886"/>
    </source>
</evidence>
<keyword evidence="3" id="KW-0472">Membrane</keyword>